<organism evidence="8 9">
    <name type="scientific">Neocallimastix californiae</name>
    <dbReference type="NCBI Taxonomy" id="1754190"/>
    <lineage>
        <taxon>Eukaryota</taxon>
        <taxon>Fungi</taxon>
        <taxon>Fungi incertae sedis</taxon>
        <taxon>Chytridiomycota</taxon>
        <taxon>Chytridiomycota incertae sedis</taxon>
        <taxon>Neocallimastigomycetes</taxon>
        <taxon>Neocallimastigales</taxon>
        <taxon>Neocallimastigaceae</taxon>
        <taxon>Neocallimastix</taxon>
    </lineage>
</organism>
<evidence type="ECO:0000313" key="8">
    <source>
        <dbReference type="EMBL" id="ORY70717.1"/>
    </source>
</evidence>
<evidence type="ECO:0000256" key="6">
    <source>
        <dbReference type="RuleBase" id="RU363067"/>
    </source>
</evidence>
<dbReference type="EMBL" id="MCOG01000042">
    <property type="protein sequence ID" value="ORY70717.1"/>
    <property type="molecule type" value="Genomic_DNA"/>
</dbReference>
<protein>
    <recommendedName>
        <fullName evidence="6">Phosphodiesterase</fullName>
        <ecNumber evidence="6">3.1.4.-</ecNumber>
    </recommendedName>
</protein>
<name>A0A1Y2EH17_9FUNG</name>
<dbReference type="Pfam" id="PF00233">
    <property type="entry name" value="PDEase_I"/>
    <property type="match status" value="1"/>
</dbReference>
<dbReference type="InterPro" id="IPR002073">
    <property type="entry name" value="PDEase_catalytic_dom"/>
</dbReference>
<dbReference type="PROSITE" id="PS51845">
    <property type="entry name" value="PDEASE_I_2"/>
    <property type="match status" value="1"/>
</dbReference>
<dbReference type="CDD" id="cd00077">
    <property type="entry name" value="HDc"/>
    <property type="match status" value="1"/>
</dbReference>
<dbReference type="AlphaFoldDB" id="A0A1Y2EH17"/>
<dbReference type="InterPro" id="IPR036971">
    <property type="entry name" value="PDEase_catalytic_dom_sf"/>
</dbReference>
<keyword evidence="1 5" id="KW-0479">Metal-binding</keyword>
<accession>A0A1Y2EH17</accession>
<feature type="binding site" evidence="4">
    <location>
        <position position="339"/>
    </location>
    <ligand>
        <name>AMP</name>
        <dbReference type="ChEBI" id="CHEBI:456215"/>
    </ligand>
</feature>
<evidence type="ECO:0000256" key="1">
    <source>
        <dbReference type="ARBA" id="ARBA00022723"/>
    </source>
</evidence>
<feature type="binding site" evidence="4">
    <location>
        <begin position="187"/>
        <end position="191"/>
    </location>
    <ligand>
        <name>AMP</name>
        <dbReference type="ChEBI" id="CHEBI:456215"/>
    </ligand>
</feature>
<comment type="cofactor">
    <cofactor evidence="6">
        <name>a divalent metal cation</name>
        <dbReference type="ChEBI" id="CHEBI:60240"/>
    </cofactor>
    <text evidence="6">Binds 2 divalent metal cations per subunit. Site 1 may preferentially bind zinc ions, while site 2 has a preference for magnesium and/or manganese ions.</text>
</comment>
<dbReference type="STRING" id="1754190.A0A1Y2EH17"/>
<feature type="binding site" evidence="5">
    <location>
        <position position="228"/>
    </location>
    <ligand>
        <name>Zn(2+)</name>
        <dbReference type="ChEBI" id="CHEBI:29105"/>
        <label>1</label>
    </ligand>
</feature>
<evidence type="ECO:0000259" key="7">
    <source>
        <dbReference type="PROSITE" id="PS51845"/>
    </source>
</evidence>
<keyword evidence="9" id="KW-1185">Reference proteome</keyword>
<gene>
    <name evidence="8" type="ORF">LY90DRAFT_204674</name>
</gene>
<dbReference type="OrthoDB" id="546632at2759"/>
<evidence type="ECO:0000313" key="9">
    <source>
        <dbReference type="Proteomes" id="UP000193920"/>
    </source>
</evidence>
<dbReference type="EC" id="3.1.4.-" evidence="6"/>
<dbReference type="Gene3D" id="1.10.1300.10">
    <property type="entry name" value="3'5'-cyclic nucleotide phosphodiesterase, catalytic domain"/>
    <property type="match status" value="1"/>
</dbReference>
<dbReference type="GO" id="GO:0007165">
    <property type="term" value="P:signal transduction"/>
    <property type="evidence" value="ECO:0007669"/>
    <property type="project" value="InterPro"/>
</dbReference>
<dbReference type="Proteomes" id="UP000193920">
    <property type="component" value="Unassembled WGS sequence"/>
</dbReference>
<sequence length="447" mass="53094">MFINNLYLQKNDRSTNKLVINTNVKKNYDQCNTPVEKAMYICRVVMETPQIEQQDLMLLDKFQASLLQKIMKETSIINEKKDTKPMVQKYSIENTAVITDLNDDDHHNDIPKVDVVDNETLNKLFNNIDSWDWNVFEYAKVVNNPLYYLTRYMFERENLFSELNIPEKEFNRFIYLIEKGYHDLPFHNKIHATDVLHGMNYLVKNPKIKSMCSTVDIMCCYIAAIIHDYDHPGYSNVYLINIQDEMSILYNDQRVLENHHLAKAWELLLKPENNFLKNFDKKEFLKIRKLIIELVLATDLSQHNQLLSSFKDKIMNNPDLVIDDDAKELILKIIIKFADVSNTSKTWNLYTYWIERIMTEFYRQGDHEKEHGIPVTKNFDRNDENAPLCQINFIKFICEPINKVIVTYLQDKIFEKNITYNFKRLEKLESLKLLKVCEKDSDVTYDE</sequence>
<keyword evidence="2 6" id="KW-0378">Hydrolase</keyword>
<dbReference type="InterPro" id="IPR023088">
    <property type="entry name" value="PDEase"/>
</dbReference>
<feature type="binding site" evidence="4">
    <location>
        <position position="228"/>
    </location>
    <ligand>
        <name>AMP</name>
        <dbReference type="ChEBI" id="CHEBI:456215"/>
    </ligand>
</feature>
<dbReference type="SMART" id="SM00471">
    <property type="entry name" value="HDc"/>
    <property type="match status" value="1"/>
</dbReference>
<feature type="binding site" evidence="5">
    <location>
        <position position="227"/>
    </location>
    <ligand>
        <name>Zn(2+)</name>
        <dbReference type="ChEBI" id="CHEBI:29105"/>
        <label>1</label>
    </ligand>
</feature>
<dbReference type="InterPro" id="IPR023174">
    <property type="entry name" value="PDEase_CS"/>
</dbReference>
<feature type="active site" description="Proton donor" evidence="3">
    <location>
        <position position="187"/>
    </location>
</feature>
<comment type="similarity">
    <text evidence="6">Belongs to the cyclic nucleotide phosphodiesterase family.</text>
</comment>
<feature type="binding site" evidence="5">
    <location>
        <position position="228"/>
    </location>
    <ligand>
        <name>Zn(2+)</name>
        <dbReference type="ChEBI" id="CHEBI:29105"/>
        <label>2</label>
    </ligand>
</feature>
<dbReference type="GO" id="GO:0004114">
    <property type="term" value="F:3',5'-cyclic-nucleotide phosphodiesterase activity"/>
    <property type="evidence" value="ECO:0007669"/>
    <property type="project" value="InterPro"/>
</dbReference>
<dbReference type="GO" id="GO:0046872">
    <property type="term" value="F:metal ion binding"/>
    <property type="evidence" value="ECO:0007669"/>
    <property type="project" value="UniProtKB-KW"/>
</dbReference>
<feature type="binding site" evidence="5">
    <location>
        <position position="191"/>
    </location>
    <ligand>
        <name>Zn(2+)</name>
        <dbReference type="ChEBI" id="CHEBI:29105"/>
        <label>1</label>
    </ligand>
</feature>
<feature type="binding site" evidence="4">
    <location>
        <position position="390"/>
    </location>
    <ligand>
        <name>AMP</name>
        <dbReference type="ChEBI" id="CHEBI:456215"/>
    </ligand>
</feature>
<evidence type="ECO:0000256" key="5">
    <source>
        <dbReference type="PIRSR" id="PIRSR623088-3"/>
    </source>
</evidence>
<dbReference type="InterPro" id="IPR003607">
    <property type="entry name" value="HD/PDEase_dom"/>
</dbReference>
<proteinExistence type="inferred from homology"/>
<dbReference type="SUPFAM" id="SSF109604">
    <property type="entry name" value="HD-domain/PDEase-like"/>
    <property type="match status" value="1"/>
</dbReference>
<dbReference type="PRINTS" id="PR00387">
    <property type="entry name" value="PDIESTERASE1"/>
</dbReference>
<dbReference type="PROSITE" id="PS00126">
    <property type="entry name" value="PDEASE_I_1"/>
    <property type="match status" value="1"/>
</dbReference>
<reference evidence="8 9" key="1">
    <citation type="submission" date="2016-08" db="EMBL/GenBank/DDBJ databases">
        <title>A Parts List for Fungal Cellulosomes Revealed by Comparative Genomics.</title>
        <authorList>
            <consortium name="DOE Joint Genome Institute"/>
            <person name="Haitjema C.H."/>
            <person name="Gilmore S.P."/>
            <person name="Henske J.K."/>
            <person name="Solomon K.V."/>
            <person name="De Groot R."/>
            <person name="Kuo A."/>
            <person name="Mondo S.J."/>
            <person name="Salamov A.A."/>
            <person name="Labutti K."/>
            <person name="Zhao Z."/>
            <person name="Chiniquy J."/>
            <person name="Barry K."/>
            <person name="Brewer H.M."/>
            <person name="Purvine S.O."/>
            <person name="Wright A.T."/>
            <person name="Boxma B."/>
            <person name="Van Alen T."/>
            <person name="Hackstein J.H."/>
            <person name="Baker S.E."/>
            <person name="Grigoriev I.V."/>
            <person name="O'Malley M.A."/>
        </authorList>
    </citation>
    <scope>NUCLEOTIDE SEQUENCE [LARGE SCALE GENOMIC DNA]</scope>
    <source>
        <strain evidence="8 9">G1</strain>
    </source>
</reference>
<evidence type="ECO:0000256" key="3">
    <source>
        <dbReference type="PIRSR" id="PIRSR623088-1"/>
    </source>
</evidence>
<comment type="caution">
    <text evidence="8">The sequence shown here is derived from an EMBL/GenBank/DDBJ whole genome shotgun (WGS) entry which is preliminary data.</text>
</comment>
<evidence type="ECO:0000256" key="4">
    <source>
        <dbReference type="PIRSR" id="PIRSR623088-2"/>
    </source>
</evidence>
<feature type="domain" description="PDEase" evidence="7">
    <location>
        <begin position="103"/>
        <end position="432"/>
    </location>
</feature>
<evidence type="ECO:0000256" key="2">
    <source>
        <dbReference type="ARBA" id="ARBA00022801"/>
    </source>
</evidence>
<feature type="binding site" evidence="5">
    <location>
        <position position="339"/>
    </location>
    <ligand>
        <name>Zn(2+)</name>
        <dbReference type="ChEBI" id="CHEBI:29105"/>
        <label>1</label>
    </ligand>
</feature>
<dbReference type="PANTHER" id="PTHR11347">
    <property type="entry name" value="CYCLIC NUCLEOTIDE PHOSPHODIESTERASE"/>
    <property type="match status" value="1"/>
</dbReference>